<accession>A0ACC0D6R7</accession>
<gene>
    <name evidence="1" type="ORF">F4821DRAFT_258163</name>
</gene>
<evidence type="ECO:0000313" key="2">
    <source>
        <dbReference type="Proteomes" id="UP001497680"/>
    </source>
</evidence>
<comment type="caution">
    <text evidence="1">The sequence shown here is derived from an EMBL/GenBank/DDBJ whole genome shotgun (WGS) entry which is preliminary data.</text>
</comment>
<sequence length="220" mass="23343">MAPVTEFVLATIKPDADLPSLYTTFATLKSQPGSQRVRAATLHEDAQQLRLFVDWDAVSDQHAFRASAAYSSFISAIAPSLAGGPTTVLHAELAPHPPTVLNNTNDGGKTGVAEVLFTYFTPSADPTKNLATAQTLVSGLSGAGFAGIRGESAVGWTVERDVDYKGEKTRVLVVLIGWESVEAHRAARATEAYGKIVKEFQGAAEGLRGFDISHVSTKTL</sequence>
<name>A0ACC0D6R7_9PEZI</name>
<dbReference type="EMBL" id="MU394302">
    <property type="protein sequence ID" value="KAI6088331.1"/>
    <property type="molecule type" value="Genomic_DNA"/>
</dbReference>
<organism evidence="1 2">
    <name type="scientific">Hypoxylon rubiginosum</name>
    <dbReference type="NCBI Taxonomy" id="110542"/>
    <lineage>
        <taxon>Eukaryota</taxon>
        <taxon>Fungi</taxon>
        <taxon>Dikarya</taxon>
        <taxon>Ascomycota</taxon>
        <taxon>Pezizomycotina</taxon>
        <taxon>Sordariomycetes</taxon>
        <taxon>Xylariomycetidae</taxon>
        <taxon>Xylariales</taxon>
        <taxon>Hypoxylaceae</taxon>
        <taxon>Hypoxylon</taxon>
    </lineage>
</organism>
<reference evidence="1 2" key="1">
    <citation type="journal article" date="2022" name="New Phytol.">
        <title>Ecological generalism drives hyperdiversity of secondary metabolite gene clusters in xylarialean endophytes.</title>
        <authorList>
            <person name="Franco M.E.E."/>
            <person name="Wisecaver J.H."/>
            <person name="Arnold A.E."/>
            <person name="Ju Y.M."/>
            <person name="Slot J.C."/>
            <person name="Ahrendt S."/>
            <person name="Moore L.P."/>
            <person name="Eastman K.E."/>
            <person name="Scott K."/>
            <person name="Konkel Z."/>
            <person name="Mondo S.J."/>
            <person name="Kuo A."/>
            <person name="Hayes R.D."/>
            <person name="Haridas S."/>
            <person name="Andreopoulos B."/>
            <person name="Riley R."/>
            <person name="LaButti K."/>
            <person name="Pangilinan J."/>
            <person name="Lipzen A."/>
            <person name="Amirebrahimi M."/>
            <person name="Yan J."/>
            <person name="Adam C."/>
            <person name="Keymanesh K."/>
            <person name="Ng V."/>
            <person name="Louie K."/>
            <person name="Northen T."/>
            <person name="Drula E."/>
            <person name="Henrissat B."/>
            <person name="Hsieh H.M."/>
            <person name="Youens-Clark K."/>
            <person name="Lutzoni F."/>
            <person name="Miadlikowska J."/>
            <person name="Eastwood D.C."/>
            <person name="Hamelin R.C."/>
            <person name="Grigoriev I.V."/>
            <person name="U'Ren J.M."/>
        </authorList>
    </citation>
    <scope>NUCLEOTIDE SEQUENCE [LARGE SCALE GENOMIC DNA]</scope>
    <source>
        <strain evidence="1 2">ER1909</strain>
    </source>
</reference>
<dbReference type="Proteomes" id="UP001497680">
    <property type="component" value="Unassembled WGS sequence"/>
</dbReference>
<protein>
    <submittedName>
        <fullName evidence="1">Uncharacterized protein</fullName>
    </submittedName>
</protein>
<keyword evidence="2" id="KW-1185">Reference proteome</keyword>
<evidence type="ECO:0000313" key="1">
    <source>
        <dbReference type="EMBL" id="KAI6088331.1"/>
    </source>
</evidence>
<proteinExistence type="predicted"/>